<proteinExistence type="inferred from homology"/>
<comment type="similarity">
    <text evidence="2">Belongs to the asparagine synthetase family.</text>
</comment>
<dbReference type="InterPro" id="IPR014729">
    <property type="entry name" value="Rossmann-like_a/b/a_fold"/>
</dbReference>
<comment type="caution">
    <text evidence="6">The sequence shown here is derived from an EMBL/GenBank/DDBJ whole genome shotgun (WGS) entry which is preliminary data.</text>
</comment>
<dbReference type="Gene3D" id="3.60.20.10">
    <property type="entry name" value="Glutamine Phosphoribosylpyrophosphate, subunit 1, domain 1"/>
    <property type="match status" value="1"/>
</dbReference>
<dbReference type="PIRSF" id="PIRSF001589">
    <property type="entry name" value="Asn_synthetase_glu-h"/>
    <property type="match status" value="1"/>
</dbReference>
<evidence type="ECO:0000259" key="5">
    <source>
        <dbReference type="Pfam" id="PF00733"/>
    </source>
</evidence>
<evidence type="ECO:0000313" key="7">
    <source>
        <dbReference type="Proteomes" id="UP001204621"/>
    </source>
</evidence>
<organism evidence="6 7">
    <name type="scientific">Massilia terrae</name>
    <dbReference type="NCBI Taxonomy" id="1811224"/>
    <lineage>
        <taxon>Bacteria</taxon>
        <taxon>Pseudomonadati</taxon>
        <taxon>Pseudomonadota</taxon>
        <taxon>Betaproteobacteria</taxon>
        <taxon>Burkholderiales</taxon>
        <taxon>Oxalobacteraceae</taxon>
        <taxon>Telluria group</taxon>
        <taxon>Massilia</taxon>
    </lineage>
</organism>
<reference evidence="6 7" key="1">
    <citation type="submission" date="2022-08" db="EMBL/GenBank/DDBJ databases">
        <title>Reclassification of Massilia species as members of the genera Telluria, Duganella, Pseudoduganella, Mokoshia gen. nov. and Zemynaea gen. nov. using orthogonal and non-orthogonal genome-based approaches.</title>
        <authorList>
            <person name="Bowman J.P."/>
        </authorList>
    </citation>
    <scope>NUCLEOTIDE SEQUENCE [LARGE SCALE GENOMIC DNA]</scope>
    <source>
        <strain evidence="6 7">JCM 31606</strain>
    </source>
</reference>
<name>A0ABT2CU34_9BURK</name>
<gene>
    <name evidence="6" type="ORF">NX778_05200</name>
</gene>
<dbReference type="InterPro" id="IPR001962">
    <property type="entry name" value="Asn_synthase"/>
</dbReference>
<sequence length="512" mass="56350">MNGAATLLAVDRCATRPLYYQLVGHTLVFASSVDALVLHPGAGREVDPQALYNYLYFHAVPGSIYRGHKRLAPGEYIHIQQSGRLDRGRYWRLRFQERQPPVRPDLKHELVDTAKHAVEACLGQQRTGVMLGGGPASAALAAIAQRIGSERVRTYAVGFGDSGRAGLDQVHQAARLIGTAHHERVIGPADAADAIVRLAAACDQPCGDPAALAAYHCALLARESGAQRLLSGVGAAELFGRRACYTRQLRFARYERLPSALRQLLIEPLLFQLARRVRHGPLAAAREFVRQSMMPVPARLHRLQLLSRYPADEVFARDFLMLVDPTAPPASLEQAWWLTQARDPVNRMLALDLLYRVGERALPALDRALDMAGVGAQFPWLDDAMVAFAARLDPACKVAGPDALFASALQSVLPRRVARAHGCGLTPPIGRWLLGNARLKALAFDNLSALRRRGIIRASFADQLMSRRLAEDPHRHGRMVWLLMMLELWFAERKSAAPAIAAHVRSAEEIRG</sequence>
<keyword evidence="7" id="KW-1185">Reference proteome</keyword>
<comment type="pathway">
    <text evidence="1">Amino-acid biosynthesis; L-asparagine biosynthesis; L-asparagine from L-aspartate (L-Gln route): step 1/1.</text>
</comment>
<evidence type="ECO:0000256" key="3">
    <source>
        <dbReference type="ARBA" id="ARBA00012737"/>
    </source>
</evidence>
<dbReference type="EMBL" id="JANUGU010000001">
    <property type="protein sequence ID" value="MCS0657459.1"/>
    <property type="molecule type" value="Genomic_DNA"/>
</dbReference>
<dbReference type="EC" id="6.3.5.4" evidence="3"/>
<protein>
    <recommendedName>
        <fullName evidence="3">asparagine synthase (glutamine-hydrolyzing)</fullName>
        <ecNumber evidence="3">6.3.5.4</ecNumber>
    </recommendedName>
</protein>
<dbReference type="Pfam" id="PF00733">
    <property type="entry name" value="Asn_synthase"/>
    <property type="match status" value="1"/>
</dbReference>
<dbReference type="Gene3D" id="3.40.50.620">
    <property type="entry name" value="HUPs"/>
    <property type="match status" value="1"/>
</dbReference>
<comment type="catalytic activity">
    <reaction evidence="4">
        <text>L-aspartate + L-glutamine + ATP + H2O = L-asparagine + L-glutamate + AMP + diphosphate + H(+)</text>
        <dbReference type="Rhea" id="RHEA:12228"/>
        <dbReference type="ChEBI" id="CHEBI:15377"/>
        <dbReference type="ChEBI" id="CHEBI:15378"/>
        <dbReference type="ChEBI" id="CHEBI:29985"/>
        <dbReference type="ChEBI" id="CHEBI:29991"/>
        <dbReference type="ChEBI" id="CHEBI:30616"/>
        <dbReference type="ChEBI" id="CHEBI:33019"/>
        <dbReference type="ChEBI" id="CHEBI:58048"/>
        <dbReference type="ChEBI" id="CHEBI:58359"/>
        <dbReference type="ChEBI" id="CHEBI:456215"/>
        <dbReference type="EC" id="6.3.5.4"/>
    </reaction>
</comment>
<dbReference type="RefSeq" id="WP_258810601.1">
    <property type="nucleotide sequence ID" value="NZ_JANUGU010000001.1"/>
</dbReference>
<feature type="domain" description="Asparagine synthetase" evidence="5">
    <location>
        <begin position="115"/>
        <end position="490"/>
    </location>
</feature>
<dbReference type="InterPro" id="IPR051786">
    <property type="entry name" value="ASN_synthetase/amidase"/>
</dbReference>
<dbReference type="SUPFAM" id="SSF56235">
    <property type="entry name" value="N-terminal nucleophile aminohydrolases (Ntn hydrolases)"/>
    <property type="match status" value="1"/>
</dbReference>
<evidence type="ECO:0000313" key="6">
    <source>
        <dbReference type="EMBL" id="MCS0657459.1"/>
    </source>
</evidence>
<dbReference type="InterPro" id="IPR029055">
    <property type="entry name" value="Ntn_hydrolases_N"/>
</dbReference>
<evidence type="ECO:0000256" key="2">
    <source>
        <dbReference type="ARBA" id="ARBA00005752"/>
    </source>
</evidence>
<dbReference type="Proteomes" id="UP001204621">
    <property type="component" value="Unassembled WGS sequence"/>
</dbReference>
<evidence type="ECO:0000256" key="4">
    <source>
        <dbReference type="ARBA" id="ARBA00048741"/>
    </source>
</evidence>
<dbReference type="SUPFAM" id="SSF52402">
    <property type="entry name" value="Adenine nucleotide alpha hydrolases-like"/>
    <property type="match status" value="1"/>
</dbReference>
<dbReference type="PANTHER" id="PTHR43284:SF1">
    <property type="entry name" value="ASPARAGINE SYNTHETASE"/>
    <property type="match status" value="1"/>
</dbReference>
<accession>A0ABT2CU34</accession>
<dbReference type="InterPro" id="IPR006426">
    <property type="entry name" value="Asn_synth_AEB"/>
</dbReference>
<dbReference type="PANTHER" id="PTHR43284">
    <property type="entry name" value="ASPARAGINE SYNTHETASE (GLUTAMINE-HYDROLYZING)"/>
    <property type="match status" value="1"/>
</dbReference>
<evidence type="ECO:0000256" key="1">
    <source>
        <dbReference type="ARBA" id="ARBA00005187"/>
    </source>
</evidence>